<reference evidence="3" key="1">
    <citation type="submission" date="2019-12" db="EMBL/GenBank/DDBJ databases">
        <title>Genome sequencing and annotation of Brassica cretica.</title>
        <authorList>
            <person name="Studholme D.J."/>
            <person name="Sarris P."/>
        </authorList>
    </citation>
    <scope>NUCLEOTIDE SEQUENCE</scope>
    <source>
        <strain evidence="3">PFS-109/04</strain>
        <tissue evidence="3">Leaf</tissue>
    </source>
</reference>
<sequence>MSKACRGWNYCSNHNSDADGRIVLIWKPPADVRMISQSKQTITCEVSISTSYKFIFTTIYASNDNEDRQDLWVDLFNNHQSLALDFGPWILGGDLNQIIHPAEHSSPSINSLTPQMSSLRNVLTQLGVFDLRYLGPLFTWTNKSPYVLIAEKLDRLLVNQQWISTFPHSLATFLPPVFSDHFPCLIDLSVPLPIADTSASKPDSSIIPRRARPTSKMVLS</sequence>
<evidence type="ECO:0000313" key="4">
    <source>
        <dbReference type="Proteomes" id="UP000712600"/>
    </source>
</evidence>
<feature type="region of interest" description="Disordered" evidence="1">
    <location>
        <begin position="198"/>
        <end position="220"/>
    </location>
</feature>
<organism evidence="3 4">
    <name type="scientific">Brassica cretica</name>
    <name type="common">Mustard</name>
    <dbReference type="NCBI Taxonomy" id="69181"/>
    <lineage>
        <taxon>Eukaryota</taxon>
        <taxon>Viridiplantae</taxon>
        <taxon>Streptophyta</taxon>
        <taxon>Embryophyta</taxon>
        <taxon>Tracheophyta</taxon>
        <taxon>Spermatophyta</taxon>
        <taxon>Magnoliopsida</taxon>
        <taxon>eudicotyledons</taxon>
        <taxon>Gunneridae</taxon>
        <taxon>Pentapetalae</taxon>
        <taxon>rosids</taxon>
        <taxon>malvids</taxon>
        <taxon>Brassicales</taxon>
        <taxon>Brassicaceae</taxon>
        <taxon>Brassiceae</taxon>
        <taxon>Brassica</taxon>
    </lineage>
</organism>
<dbReference type="PANTHER" id="PTHR33710">
    <property type="entry name" value="BNAC02G09200D PROTEIN"/>
    <property type="match status" value="1"/>
</dbReference>
<comment type="caution">
    <text evidence="3">The sequence shown here is derived from an EMBL/GenBank/DDBJ whole genome shotgun (WGS) entry which is preliminary data.</text>
</comment>
<evidence type="ECO:0000256" key="1">
    <source>
        <dbReference type="SAM" id="MobiDB-lite"/>
    </source>
</evidence>
<gene>
    <name evidence="3" type="ORF">F2Q69_00016920</name>
</gene>
<name>A0A8S9R964_BRACR</name>
<dbReference type="SUPFAM" id="SSF56219">
    <property type="entry name" value="DNase I-like"/>
    <property type="match status" value="1"/>
</dbReference>
<dbReference type="AlphaFoldDB" id="A0A8S9R964"/>
<dbReference type="Proteomes" id="UP000712600">
    <property type="component" value="Unassembled WGS sequence"/>
</dbReference>
<evidence type="ECO:0000313" key="3">
    <source>
        <dbReference type="EMBL" id="KAF3560193.1"/>
    </source>
</evidence>
<dbReference type="InterPro" id="IPR005135">
    <property type="entry name" value="Endo/exonuclease/phosphatase"/>
</dbReference>
<dbReference type="Pfam" id="PF03372">
    <property type="entry name" value="Exo_endo_phos"/>
    <property type="match status" value="1"/>
</dbReference>
<protein>
    <recommendedName>
        <fullName evidence="2">Endonuclease/exonuclease/phosphatase domain-containing protein</fullName>
    </recommendedName>
</protein>
<accession>A0A8S9R964</accession>
<dbReference type="GO" id="GO:0003824">
    <property type="term" value="F:catalytic activity"/>
    <property type="evidence" value="ECO:0007669"/>
    <property type="project" value="InterPro"/>
</dbReference>
<evidence type="ECO:0000259" key="2">
    <source>
        <dbReference type="Pfam" id="PF03372"/>
    </source>
</evidence>
<dbReference type="EMBL" id="QGKX02000996">
    <property type="protein sequence ID" value="KAF3560193.1"/>
    <property type="molecule type" value="Genomic_DNA"/>
</dbReference>
<feature type="domain" description="Endonuclease/exonuclease/phosphatase" evidence="2">
    <location>
        <begin position="14"/>
        <end position="181"/>
    </location>
</feature>
<dbReference type="InterPro" id="IPR036691">
    <property type="entry name" value="Endo/exonu/phosph_ase_sf"/>
</dbReference>
<dbReference type="PANTHER" id="PTHR33710:SF77">
    <property type="entry name" value="DNASE I-LIKE SUPERFAMILY PROTEIN"/>
    <property type="match status" value="1"/>
</dbReference>
<dbReference type="Gene3D" id="3.60.10.10">
    <property type="entry name" value="Endonuclease/exonuclease/phosphatase"/>
    <property type="match status" value="1"/>
</dbReference>
<proteinExistence type="predicted"/>